<dbReference type="GeneID" id="5891263"/>
<dbReference type="Proteomes" id="UP000001357">
    <property type="component" value="Unassembled WGS sequence"/>
</dbReference>
<evidence type="ECO:0000313" key="3">
    <source>
        <dbReference type="EMBL" id="EDQ89417.1"/>
    </source>
</evidence>
<keyword evidence="2" id="KW-0812">Transmembrane</keyword>
<keyword evidence="4" id="KW-1185">Reference proteome</keyword>
<dbReference type="InParanoid" id="A9UZS2"/>
<sequence>MHFLQSLVLPHYHPVPGYRTLGLLHFAIACHPPYFLFCHFKMRRRLERRRPFFGVSGSRSPSLSRSSTSSSSCSSRSASPTLRFWRIAIHGLHIPRRLLRDSTTLHNMITLLGMPGQSDRHDLETFIQPDQLRLLLTLYRHTPATLREMTLVDLLQLHGIIDFLDVPRWHRHVQQTLVHRMLQNPEGTLPVLLRHASWDMYPMLRQLPELTVRQWSRNQLLPVQVYREAFPCHFRFPRVVLQREATDMAGLLTTHQAHPQPGASAHSSRRGL</sequence>
<evidence type="ECO:0000256" key="1">
    <source>
        <dbReference type="SAM" id="MobiDB-lite"/>
    </source>
</evidence>
<evidence type="ECO:0000313" key="4">
    <source>
        <dbReference type="Proteomes" id="UP000001357"/>
    </source>
</evidence>
<organism evidence="3 4">
    <name type="scientific">Monosiga brevicollis</name>
    <name type="common">Choanoflagellate</name>
    <dbReference type="NCBI Taxonomy" id="81824"/>
    <lineage>
        <taxon>Eukaryota</taxon>
        <taxon>Choanoflagellata</taxon>
        <taxon>Craspedida</taxon>
        <taxon>Salpingoecidae</taxon>
        <taxon>Monosiga</taxon>
    </lineage>
</organism>
<keyword evidence="2" id="KW-0472">Membrane</keyword>
<dbReference type="KEGG" id="mbr:MONBRDRAFT_8338"/>
<keyword evidence="2" id="KW-1133">Transmembrane helix</keyword>
<feature type="transmembrane region" description="Helical" evidence="2">
    <location>
        <begin position="20"/>
        <end position="40"/>
    </location>
</feature>
<name>A9UZS2_MONBE</name>
<feature type="compositionally biased region" description="Low complexity" evidence="1">
    <location>
        <begin position="56"/>
        <end position="77"/>
    </location>
</feature>
<accession>A9UZS2</accession>
<proteinExistence type="predicted"/>
<evidence type="ECO:0000256" key="2">
    <source>
        <dbReference type="SAM" id="Phobius"/>
    </source>
</evidence>
<protein>
    <submittedName>
        <fullName evidence="3">Uncharacterized protein</fullName>
    </submittedName>
</protein>
<dbReference type="AlphaFoldDB" id="A9UZS2"/>
<reference evidence="3 4" key="1">
    <citation type="journal article" date="2008" name="Nature">
        <title>The genome of the choanoflagellate Monosiga brevicollis and the origin of metazoans.</title>
        <authorList>
            <consortium name="JGI Sequencing"/>
            <person name="King N."/>
            <person name="Westbrook M.J."/>
            <person name="Young S.L."/>
            <person name="Kuo A."/>
            <person name="Abedin M."/>
            <person name="Chapman J."/>
            <person name="Fairclough S."/>
            <person name="Hellsten U."/>
            <person name="Isogai Y."/>
            <person name="Letunic I."/>
            <person name="Marr M."/>
            <person name="Pincus D."/>
            <person name="Putnam N."/>
            <person name="Rokas A."/>
            <person name="Wright K.J."/>
            <person name="Zuzow R."/>
            <person name="Dirks W."/>
            <person name="Good M."/>
            <person name="Goodstein D."/>
            <person name="Lemons D."/>
            <person name="Li W."/>
            <person name="Lyons J.B."/>
            <person name="Morris A."/>
            <person name="Nichols S."/>
            <person name="Richter D.J."/>
            <person name="Salamov A."/>
            <person name="Bork P."/>
            <person name="Lim W.A."/>
            <person name="Manning G."/>
            <person name="Miller W.T."/>
            <person name="McGinnis W."/>
            <person name="Shapiro H."/>
            <person name="Tjian R."/>
            <person name="Grigoriev I.V."/>
            <person name="Rokhsar D."/>
        </authorList>
    </citation>
    <scope>NUCLEOTIDE SEQUENCE [LARGE SCALE GENOMIC DNA]</scope>
    <source>
        <strain evidence="4">MX1 / ATCC 50154</strain>
    </source>
</reference>
<dbReference type="EMBL" id="CH991551">
    <property type="protein sequence ID" value="EDQ89417.1"/>
    <property type="molecule type" value="Genomic_DNA"/>
</dbReference>
<gene>
    <name evidence="3" type="ORF">MONBRDRAFT_8338</name>
</gene>
<feature type="region of interest" description="Disordered" evidence="1">
    <location>
        <begin position="54"/>
        <end position="77"/>
    </location>
</feature>
<dbReference type="RefSeq" id="XP_001745993.1">
    <property type="nucleotide sequence ID" value="XM_001745941.1"/>
</dbReference>